<dbReference type="SUPFAM" id="SSF52540">
    <property type="entry name" value="P-loop containing nucleoside triphosphate hydrolases"/>
    <property type="match status" value="1"/>
</dbReference>
<sequence length="735" mass="81505">MRRDPSLTYQGALTILGQYDRSRLDKLNGLLGGVILGAGVAAATGTPLGGLAAIWGWVDQKNEATSLVRRILDTASGRLHDTAGHERHRLVVAAHTVLVGAAFFEALQEHLGADALRRLAVTEDERRALLFGDRRLVREDLLSDLYEGPVPAPSPTCGFEENTERVRVWMDRIRQRSREFFNGLAAWETVGRPLTDELVEAAVERYRSHYLRMAASVPEFLVWASLGEHAATRSGIRDLRDEIEAAFTGQKAALSRLESLLHLMAAEREQRDLCAVLHRANRGALDERIVSHDAMRASPELTFPTLREAFVNPRYRLAAEGVDTRVADESWWWRRPVHDDIDLLLAAHLTTPEATRLPLLLLGHPGAGKSLLTEMLAARLPPSGYTVVRVPLRRVDAGAPVYDQIQQALDQATHRRINWWELADQSAHTIRVVLLDGLDELIQAAGDRNAYLQDVVDFQRREAEQERPVVVVVTSRTVVADRVRIPTGTPVVKLENFDGDQIATWISVWNQVNAAAIESGRIRALTLDTASAQPELASQPLLLLMLALYCADPSLPPLESEASEAVLYRRLLETFTQREVAKTLSGARPDVVEEAVHDQLWRLSIASFAMFNRGRQDVTDIELGADLAALEGDSPGPGRNAGLGRRLIGRFFFVHAAEARTVQADDGRRSSYEFMHATFGEYLMAAHVVELLVETADTAFAGRRGPHEPNDEMLFALLSHQPLSELFSVTCGCCR</sequence>
<dbReference type="EMBL" id="BAABDO010000184">
    <property type="protein sequence ID" value="GAA3508036.1"/>
    <property type="molecule type" value="Genomic_DNA"/>
</dbReference>
<keyword evidence="4" id="KW-1185">Reference proteome</keyword>
<protein>
    <recommendedName>
        <fullName evidence="2">AAA+ ATPase domain-containing protein</fullName>
    </recommendedName>
</protein>
<evidence type="ECO:0000313" key="3">
    <source>
        <dbReference type="EMBL" id="GAA3508036.1"/>
    </source>
</evidence>
<comment type="caution">
    <text evidence="3">The sequence shown here is derived from an EMBL/GenBank/DDBJ whole genome shotgun (WGS) entry which is preliminary data.</text>
</comment>
<keyword evidence="1" id="KW-1133">Transmembrane helix</keyword>
<dbReference type="Pfam" id="PF22738">
    <property type="entry name" value="NNH7"/>
    <property type="match status" value="1"/>
</dbReference>
<dbReference type="InterPro" id="IPR003959">
    <property type="entry name" value="ATPase_AAA_core"/>
</dbReference>
<dbReference type="InterPro" id="IPR054567">
    <property type="entry name" value="NNH7"/>
</dbReference>
<proteinExistence type="predicted"/>
<organism evidence="3 4">
    <name type="scientific">Actinomadura keratinilytica</name>
    <dbReference type="NCBI Taxonomy" id="547461"/>
    <lineage>
        <taxon>Bacteria</taxon>
        <taxon>Bacillati</taxon>
        <taxon>Actinomycetota</taxon>
        <taxon>Actinomycetes</taxon>
        <taxon>Streptosporangiales</taxon>
        <taxon>Thermomonosporaceae</taxon>
        <taxon>Actinomadura</taxon>
    </lineage>
</organism>
<feature type="domain" description="AAA+ ATPase" evidence="2">
    <location>
        <begin position="355"/>
        <end position="498"/>
    </location>
</feature>
<evidence type="ECO:0000259" key="2">
    <source>
        <dbReference type="SMART" id="SM00382"/>
    </source>
</evidence>
<accession>A0ABP6UH93</accession>
<reference evidence="4" key="1">
    <citation type="journal article" date="2019" name="Int. J. Syst. Evol. Microbiol.">
        <title>The Global Catalogue of Microorganisms (GCM) 10K type strain sequencing project: providing services to taxonomists for standard genome sequencing and annotation.</title>
        <authorList>
            <consortium name="The Broad Institute Genomics Platform"/>
            <consortium name="The Broad Institute Genome Sequencing Center for Infectious Disease"/>
            <person name="Wu L."/>
            <person name="Ma J."/>
        </authorList>
    </citation>
    <scope>NUCLEOTIDE SEQUENCE [LARGE SCALE GENOMIC DNA]</scope>
    <source>
        <strain evidence="4">JCM 17316</strain>
    </source>
</reference>
<gene>
    <name evidence="3" type="ORF">GCM10022416_61680</name>
</gene>
<dbReference type="Proteomes" id="UP001500266">
    <property type="component" value="Unassembled WGS sequence"/>
</dbReference>
<dbReference type="InterPro" id="IPR003593">
    <property type="entry name" value="AAA+_ATPase"/>
</dbReference>
<dbReference type="RefSeq" id="WP_345025333.1">
    <property type="nucleotide sequence ID" value="NZ_BAABDO010000184.1"/>
</dbReference>
<dbReference type="Gene3D" id="3.40.50.300">
    <property type="entry name" value="P-loop containing nucleotide triphosphate hydrolases"/>
    <property type="match status" value="1"/>
</dbReference>
<keyword evidence="1" id="KW-0472">Membrane</keyword>
<dbReference type="SMART" id="SM00382">
    <property type="entry name" value="AAA"/>
    <property type="match status" value="1"/>
</dbReference>
<keyword evidence="1" id="KW-0812">Transmembrane</keyword>
<name>A0ABP6UH93_9ACTN</name>
<evidence type="ECO:0000256" key="1">
    <source>
        <dbReference type="SAM" id="Phobius"/>
    </source>
</evidence>
<dbReference type="InterPro" id="IPR027417">
    <property type="entry name" value="P-loop_NTPase"/>
</dbReference>
<evidence type="ECO:0000313" key="4">
    <source>
        <dbReference type="Proteomes" id="UP001500266"/>
    </source>
</evidence>
<feature type="transmembrane region" description="Helical" evidence="1">
    <location>
        <begin position="30"/>
        <end position="58"/>
    </location>
</feature>
<dbReference type="Pfam" id="PF00004">
    <property type="entry name" value="AAA"/>
    <property type="match status" value="1"/>
</dbReference>